<evidence type="ECO:0000256" key="2">
    <source>
        <dbReference type="ARBA" id="ARBA00022771"/>
    </source>
</evidence>
<keyword evidence="3" id="KW-0862">Zinc</keyword>
<accession>A0A7S0KBC3</accession>
<dbReference type="EMBL" id="HBEU01001056">
    <property type="protein sequence ID" value="CAD8574561.1"/>
    <property type="molecule type" value="Transcribed_RNA"/>
</dbReference>
<evidence type="ECO:0000256" key="1">
    <source>
        <dbReference type="ARBA" id="ARBA00022723"/>
    </source>
</evidence>
<dbReference type="GO" id="GO:0003714">
    <property type="term" value="F:transcription corepressor activity"/>
    <property type="evidence" value="ECO:0007669"/>
    <property type="project" value="TreeGrafter"/>
</dbReference>
<proteinExistence type="predicted"/>
<evidence type="ECO:0000256" key="5">
    <source>
        <dbReference type="ARBA" id="ARBA00023242"/>
    </source>
</evidence>
<dbReference type="SMART" id="SM00717">
    <property type="entry name" value="SANT"/>
    <property type="match status" value="1"/>
</dbReference>
<dbReference type="GO" id="GO:0000122">
    <property type="term" value="P:negative regulation of transcription by RNA polymerase II"/>
    <property type="evidence" value="ECO:0007669"/>
    <property type="project" value="TreeGrafter"/>
</dbReference>
<dbReference type="InterPro" id="IPR009057">
    <property type="entry name" value="Homeodomain-like_sf"/>
</dbReference>
<evidence type="ECO:0000256" key="3">
    <source>
        <dbReference type="ARBA" id="ARBA00022833"/>
    </source>
</evidence>
<organism evidence="8">
    <name type="scientific">Leptocylindrus aporus</name>
    <dbReference type="NCBI Taxonomy" id="1398097"/>
    <lineage>
        <taxon>Eukaryota</taxon>
        <taxon>Sar</taxon>
        <taxon>Stramenopiles</taxon>
        <taxon>Ochrophyta</taxon>
        <taxon>Bacillariophyta</taxon>
        <taxon>Coscinodiscophyceae</taxon>
        <taxon>Chaetocerotophycidae</taxon>
        <taxon>Leptocylindrales</taxon>
        <taxon>Leptocylindraceae</taxon>
        <taxon>Leptocylindrus</taxon>
    </lineage>
</organism>
<dbReference type="GO" id="GO:0005654">
    <property type="term" value="C:nucleoplasm"/>
    <property type="evidence" value="ECO:0007669"/>
    <property type="project" value="TreeGrafter"/>
</dbReference>
<dbReference type="PROSITE" id="PS51293">
    <property type="entry name" value="SANT"/>
    <property type="match status" value="1"/>
</dbReference>
<evidence type="ECO:0000313" key="8">
    <source>
        <dbReference type="EMBL" id="CAD8574561.1"/>
    </source>
</evidence>
<gene>
    <name evidence="8" type="ORF">LDAN0322_LOCUS706</name>
</gene>
<feature type="compositionally biased region" description="Basic and acidic residues" evidence="6">
    <location>
        <begin position="34"/>
        <end position="44"/>
    </location>
</feature>
<protein>
    <recommendedName>
        <fullName evidence="7">SANT domain-containing protein</fullName>
    </recommendedName>
</protein>
<feature type="region of interest" description="Disordered" evidence="6">
    <location>
        <begin position="1"/>
        <end position="211"/>
    </location>
</feature>
<evidence type="ECO:0000256" key="4">
    <source>
        <dbReference type="ARBA" id="ARBA00023125"/>
    </source>
</evidence>
<evidence type="ECO:0000256" key="6">
    <source>
        <dbReference type="SAM" id="MobiDB-lite"/>
    </source>
</evidence>
<feature type="compositionally biased region" description="Polar residues" evidence="6">
    <location>
        <begin position="200"/>
        <end position="211"/>
    </location>
</feature>
<dbReference type="InterPro" id="IPR001005">
    <property type="entry name" value="SANT/Myb"/>
</dbReference>
<dbReference type="InterPro" id="IPR017884">
    <property type="entry name" value="SANT_dom"/>
</dbReference>
<keyword evidence="2" id="KW-0863">Zinc-finger</keyword>
<sequence>MKSMAGVKDTANAGCLKDNATGGLLTTEASQSPETDKLNERILLDSKSSAEAAESSSVEAEGTGDLHTMIDNGDDDNEEENVPTTDGWGETEDGREDDNGEASSSGDHNVTTDTSNREYDARSNQDANDIRSASVTPPSAASPQQNIINDQQQTEEVVTTIVPNGDSNETGPKRKATRGRKRRGRPPNRTKKVTKHAEGSAQSIIDSNQPQATTLVMPLTKKFTTALPGVESKRNNTQIKEYRWRAHRAAEDYISLVGDIMYPGTYFGAFGYNSDKGNYPVERPNTLGLLTSPLRRPTVIEKWSPYEVASFEAALTLYGKVFHSVQKVVKTKSTKEIVEFYYVWKKTSHYKRWKQQHEPEIDADEMEELDWRRPTTKKSK</sequence>
<dbReference type="PANTHER" id="PTHR10865:SF28">
    <property type="entry name" value="ELM2 DOMAIN-CONTAINING PROTEIN"/>
    <property type="match status" value="1"/>
</dbReference>
<feature type="domain" description="SANT" evidence="7">
    <location>
        <begin position="298"/>
        <end position="349"/>
    </location>
</feature>
<keyword evidence="4" id="KW-0238">DNA-binding</keyword>
<feature type="compositionally biased region" description="Acidic residues" evidence="6">
    <location>
        <begin position="89"/>
        <end position="100"/>
    </location>
</feature>
<keyword evidence="1" id="KW-0479">Metal-binding</keyword>
<dbReference type="PANTHER" id="PTHR10865">
    <property type="entry name" value="METASTASIS-ASSOCIATED PROTEIN AND MESODERM INDUCTION EARLY RESPONSE PROTEIN"/>
    <property type="match status" value="1"/>
</dbReference>
<dbReference type="GO" id="GO:0003677">
    <property type="term" value="F:DNA binding"/>
    <property type="evidence" value="ECO:0007669"/>
    <property type="project" value="UniProtKB-KW"/>
</dbReference>
<feature type="compositionally biased region" description="Low complexity" evidence="6">
    <location>
        <begin position="132"/>
        <end position="143"/>
    </location>
</feature>
<feature type="compositionally biased region" description="Polar residues" evidence="6">
    <location>
        <begin position="144"/>
        <end position="169"/>
    </location>
</feature>
<feature type="compositionally biased region" description="Polar residues" evidence="6">
    <location>
        <begin position="101"/>
        <end position="114"/>
    </location>
</feature>
<dbReference type="FunFam" id="1.10.10.60:FF:000012">
    <property type="entry name" value="Metastasis-associated 1 family, member 3"/>
    <property type="match status" value="1"/>
</dbReference>
<dbReference type="GO" id="GO:0042826">
    <property type="term" value="F:histone deacetylase binding"/>
    <property type="evidence" value="ECO:0007669"/>
    <property type="project" value="TreeGrafter"/>
</dbReference>
<evidence type="ECO:0000259" key="7">
    <source>
        <dbReference type="PROSITE" id="PS51293"/>
    </source>
</evidence>
<name>A0A7S0KBC3_9STRA</name>
<dbReference type="InterPro" id="IPR040138">
    <property type="entry name" value="MIER/MTA"/>
</dbReference>
<reference evidence="8" key="1">
    <citation type="submission" date="2021-01" db="EMBL/GenBank/DDBJ databases">
        <authorList>
            <person name="Corre E."/>
            <person name="Pelletier E."/>
            <person name="Niang G."/>
            <person name="Scheremetjew M."/>
            <person name="Finn R."/>
            <person name="Kale V."/>
            <person name="Holt S."/>
            <person name="Cochrane G."/>
            <person name="Meng A."/>
            <person name="Brown T."/>
            <person name="Cohen L."/>
        </authorList>
    </citation>
    <scope>NUCLEOTIDE SEQUENCE</scope>
    <source>
        <strain evidence="8">B651</strain>
    </source>
</reference>
<dbReference type="SUPFAM" id="SSF46689">
    <property type="entry name" value="Homeodomain-like"/>
    <property type="match status" value="1"/>
</dbReference>
<keyword evidence="5" id="KW-0539">Nucleus</keyword>
<dbReference type="AlphaFoldDB" id="A0A7S0KBC3"/>
<feature type="compositionally biased region" description="Basic residues" evidence="6">
    <location>
        <begin position="173"/>
        <end position="194"/>
    </location>
</feature>
<feature type="compositionally biased region" description="Low complexity" evidence="6">
    <location>
        <begin position="46"/>
        <end position="61"/>
    </location>
</feature>
<feature type="compositionally biased region" description="Acidic residues" evidence="6">
    <location>
        <begin position="72"/>
        <end position="81"/>
    </location>
</feature>
<dbReference type="GO" id="GO:0008270">
    <property type="term" value="F:zinc ion binding"/>
    <property type="evidence" value="ECO:0007669"/>
    <property type="project" value="UniProtKB-KW"/>
</dbReference>
<dbReference type="Gene3D" id="1.10.10.60">
    <property type="entry name" value="Homeodomain-like"/>
    <property type="match status" value="1"/>
</dbReference>